<sequence>MPSAGDKVAGLVTHVEFVDNTCHGYVQLCDSETVENLSTEINLVGDALDPIDSCSPGQKVIALFSQDGTWYRAIVEGEGLEKVSVFFMDFGNTEFVSMNDIRQCPVEFVNIPGLATKCNFRDINANGQVWTDSEKEHVMDTLVNGEFMVEILESSKSVLDVRLYDMENASKIIQIGKAITRSEQKPSSIPAESLQVGSSYNAYISFVGSAIKFWVQLKSREDDLNQLMEDLAEYTSTGQPLINVSKGTNCIATYSLDQAPYRSNVLMVNGDKCLVQFVDYGNSESKNVSELMLLPDKFKQLPCQGIKCSYNRTKIDSNTLEEKLQELTSADDGITLNVVSRSDDGYVVEINQIEGQSSINVPQNQFKHEFPSITLELEQTYDVCISYISHPGKFFIHLLENATELDQLMSKLKIAFASAESLSCPLVGMSCLARFSDGSCYRGAIRSVDSAGNACVFAVDFGFEEMLNLRDIKELPAKFLTSPAYCIQCTVDITKLKESYWSDQDILVLKNLESNVALIANVTSKRGNLYQLDLFDTRVEDVDRYVNAEIFGNANSPSRPNVEVKGKMSKPQTSSNGFISAKIPPPEIFSGAQELVCVTAVKSANQFFAQVTKFPLSKIAELQSKINGFYEKLSANELNNVPCTPGTFCCTKYTDGGWYRAMVTSTQGQSVEVSFVDFGDTHILPVRDLKQLKADFQNLSQQCILCQLTTVDASLNKKDIEKMLLNSVIEVRFGEQKVATHKPLSSSSDMSWEHDGTDSYATQKLALSDSVEVEVVFVTNPSEFWCQMTSHTAELQTMMDKMNEVYNSLSPNDLCIDQPEIGLPCVAKYSEDELWYRAEILSFNGEIEVQFVDYGNSDMVQKSAVKKVKKEFMTLPVQGIRCGLNGVKPNDGNWSDKAIEEFEKLTVEKKLSVKVKSFQAGAYLVNLEEDQGKEDIAVKLVDMGHCSILPNAIDSMASLSKDIPSPYSQISVEDGSVKEVFVSWIENPQLFWVQPVEFQEKLDELTNEIQEECADESNVESATNVAIGQEVMGKYEDAWYRAVVENISGDQVKLRFVDYGNADTLPLASLKKPKDKLIKLEAQAIQCSLAGIKPLQPGVWNVDAKDIMESLVTETVSCEFVQKRKNVYLVRLKAGEKNIADELVNTAVVKKEIQSPVKTSPGKQLTFSYQIVFSKGSVEKVYVSQIDSLSAFYCQLVKYETDLVNIMENLKTAYAQNPVILKDLAPGTPCVARYSQDGELYRACVKEEQAGGIEIHFVDYGNSEVVAKDQLYEIKSEFLRLSPQAIPCSLSGASGDLTKFQELVLDKELTAKVVNMSNSTAVIELFDGENQIVVSHSSPAQELSFPASVVPVGEDIKVYTSVVESPSKFYVQLADNEQTLNKVTEDLQQLYANCGDCDLVMDPVLVGNVCCSKYSEDGAWYRAMVQSVNDSKVTVLFVDYGNEDEVEKSAVKTVKQELAVIPPLAYKCSLHGITPADGSWSDDAIAKFESLTMDVELTCTFVTPSTVQLKNGEDDIGKCLLDGNFAVEKESKTGELRFAEQPMPKGEVAMYVSHIDKDFFYLQMESDEDKIAEMAEKLQHNCAASEPVSKDKLVVGFHCVAKYFVDDMWYRAVVTKVKGSGASVRFVDYGNCDEAIQGNLCELSEDFVDAPLGYMCCLSGIGQWSAEQKEMFETLTLEEKLTTVFTGQKGNESCVTDRTEDESGLTSESTADSGLPGTSKTISTVEEPSNLQYVDLKEGQRSQVFVSHVDSPSSFHIQLESEKSLLNQLLDEMFEFYESDEGEKLAMKNASDNMICVAKFSEDGSWYRAIVVKYTDLKNIEVQFVDHGNQEVTSISTLRKLNSSFAVLPVQAIHCALGGVKSKYEEWSEGTKELFTELTSEK</sequence>
<reference evidence="3 4" key="1">
    <citation type="submission" date="2022-12" db="EMBL/GenBank/DDBJ databases">
        <title>Chromosome-level genome of Tegillarca granosa.</title>
        <authorList>
            <person name="Kim J."/>
        </authorList>
    </citation>
    <scope>NUCLEOTIDE SEQUENCE [LARGE SCALE GENOMIC DNA]</scope>
    <source>
        <strain evidence="3">Teg-2019</strain>
        <tissue evidence="3">Adductor muscle</tissue>
    </source>
</reference>
<dbReference type="InterPro" id="IPR035437">
    <property type="entry name" value="SNase_OB-fold_sf"/>
</dbReference>
<dbReference type="SMART" id="SM00333">
    <property type="entry name" value="TUDOR"/>
    <property type="match status" value="10"/>
</dbReference>
<feature type="domain" description="Tudor" evidence="2">
    <location>
        <begin position="1403"/>
        <end position="1461"/>
    </location>
</feature>
<feature type="domain" description="Tudor" evidence="2">
    <location>
        <begin position="642"/>
        <end position="699"/>
    </location>
</feature>
<evidence type="ECO:0000313" key="3">
    <source>
        <dbReference type="EMBL" id="KAJ8306560.1"/>
    </source>
</evidence>
<dbReference type="SUPFAM" id="SSF63748">
    <property type="entry name" value="Tudor/PWWP/MBT"/>
    <property type="match status" value="10"/>
</dbReference>
<dbReference type="Proteomes" id="UP001217089">
    <property type="component" value="Unassembled WGS sequence"/>
</dbReference>
<evidence type="ECO:0000313" key="4">
    <source>
        <dbReference type="Proteomes" id="UP001217089"/>
    </source>
</evidence>
<feature type="domain" description="Tudor" evidence="2">
    <location>
        <begin position="1789"/>
        <end position="1848"/>
    </location>
</feature>
<feature type="domain" description="Tudor" evidence="2">
    <location>
        <begin position="53"/>
        <end position="111"/>
    </location>
</feature>
<dbReference type="PANTHER" id="PTHR22948">
    <property type="entry name" value="TUDOR DOMAIN CONTAINING PROTEIN"/>
    <property type="match status" value="1"/>
</dbReference>
<dbReference type="PANTHER" id="PTHR22948:SF29">
    <property type="entry name" value="FI02030P-RELATED"/>
    <property type="match status" value="1"/>
</dbReference>
<dbReference type="Pfam" id="PF00567">
    <property type="entry name" value="TUDOR"/>
    <property type="match status" value="10"/>
</dbReference>
<dbReference type="Gene3D" id="2.30.30.140">
    <property type="match status" value="10"/>
</dbReference>
<feature type="domain" description="Tudor" evidence="2">
    <location>
        <begin position="1592"/>
        <end position="1650"/>
    </location>
</feature>
<feature type="domain" description="Tudor" evidence="2">
    <location>
        <begin position="243"/>
        <end position="301"/>
    </location>
</feature>
<dbReference type="PROSITE" id="PS50304">
    <property type="entry name" value="TUDOR"/>
    <property type="match status" value="10"/>
</dbReference>
<name>A0ABQ9EN09_TEGGR</name>
<keyword evidence="4" id="KW-1185">Reference proteome</keyword>
<accession>A0ABQ9EN09</accession>
<feature type="compositionally biased region" description="Polar residues" evidence="1">
    <location>
        <begin position="1704"/>
        <end position="1722"/>
    </location>
</feature>
<comment type="caution">
    <text evidence="3">The sequence shown here is derived from an EMBL/GenBank/DDBJ whole genome shotgun (WGS) entry which is preliminary data.</text>
</comment>
<dbReference type="Gene3D" id="2.40.50.90">
    <property type="match status" value="9"/>
</dbReference>
<evidence type="ECO:0000256" key="1">
    <source>
        <dbReference type="SAM" id="MobiDB-lite"/>
    </source>
</evidence>
<dbReference type="InterPro" id="IPR002999">
    <property type="entry name" value="Tudor"/>
</dbReference>
<protein>
    <recommendedName>
        <fullName evidence="2">Tudor domain-containing protein</fullName>
    </recommendedName>
</protein>
<feature type="domain" description="Tudor" evidence="2">
    <location>
        <begin position="1024"/>
        <end position="1080"/>
    </location>
</feature>
<evidence type="ECO:0000259" key="2">
    <source>
        <dbReference type="PROSITE" id="PS50304"/>
    </source>
</evidence>
<dbReference type="InterPro" id="IPR050621">
    <property type="entry name" value="Tudor_domain_containing"/>
</dbReference>
<dbReference type="EMBL" id="JARBDR010000813">
    <property type="protein sequence ID" value="KAJ8306560.1"/>
    <property type="molecule type" value="Genomic_DNA"/>
</dbReference>
<gene>
    <name evidence="3" type="ORF">KUTeg_017105</name>
</gene>
<feature type="region of interest" description="Disordered" evidence="1">
    <location>
        <begin position="1691"/>
        <end position="1722"/>
    </location>
</feature>
<feature type="domain" description="Tudor" evidence="2">
    <location>
        <begin position="1223"/>
        <end position="1281"/>
    </location>
</feature>
<proteinExistence type="predicted"/>
<feature type="domain" description="Tudor" evidence="2">
    <location>
        <begin position="818"/>
        <end position="875"/>
    </location>
</feature>
<feature type="domain" description="Tudor" evidence="2">
    <location>
        <begin position="424"/>
        <end position="482"/>
    </location>
</feature>
<organism evidence="3 4">
    <name type="scientific">Tegillarca granosa</name>
    <name type="common">Malaysian cockle</name>
    <name type="synonym">Anadara granosa</name>
    <dbReference type="NCBI Taxonomy" id="220873"/>
    <lineage>
        <taxon>Eukaryota</taxon>
        <taxon>Metazoa</taxon>
        <taxon>Spiralia</taxon>
        <taxon>Lophotrochozoa</taxon>
        <taxon>Mollusca</taxon>
        <taxon>Bivalvia</taxon>
        <taxon>Autobranchia</taxon>
        <taxon>Pteriomorphia</taxon>
        <taxon>Arcoida</taxon>
        <taxon>Arcoidea</taxon>
        <taxon>Arcidae</taxon>
        <taxon>Tegillarca</taxon>
    </lineage>
</organism>